<keyword evidence="3" id="KW-1185">Reference proteome</keyword>
<dbReference type="PANTHER" id="PTHR12673">
    <property type="entry name" value="FACIOGENITAL DYSPLASIA PROTEIN"/>
    <property type="match status" value="1"/>
</dbReference>
<dbReference type="Gene3D" id="2.30.29.30">
    <property type="entry name" value="Pleckstrin-homology domain (PH domain)/Phosphotyrosine-binding domain (PTB)"/>
    <property type="match status" value="1"/>
</dbReference>
<dbReference type="EMBL" id="ASPP01014222">
    <property type="protein sequence ID" value="ETO18938.1"/>
    <property type="molecule type" value="Genomic_DNA"/>
</dbReference>
<dbReference type="Proteomes" id="UP000023152">
    <property type="component" value="Unassembled WGS sequence"/>
</dbReference>
<dbReference type="InterPro" id="IPR011011">
    <property type="entry name" value="Znf_FYVE_PHD"/>
</dbReference>
<organism evidence="2 3">
    <name type="scientific">Reticulomyxa filosa</name>
    <dbReference type="NCBI Taxonomy" id="46433"/>
    <lineage>
        <taxon>Eukaryota</taxon>
        <taxon>Sar</taxon>
        <taxon>Rhizaria</taxon>
        <taxon>Retaria</taxon>
        <taxon>Foraminifera</taxon>
        <taxon>Monothalamids</taxon>
        <taxon>Reticulomyxidae</taxon>
        <taxon>Reticulomyxa</taxon>
    </lineage>
</organism>
<dbReference type="InterPro" id="IPR051092">
    <property type="entry name" value="FYVE_RhoGEF_PH"/>
</dbReference>
<dbReference type="Gene3D" id="3.30.40.10">
    <property type="entry name" value="Zinc/RING finger domain, C3HC4 (zinc finger)"/>
    <property type="match status" value="1"/>
</dbReference>
<dbReference type="SUPFAM" id="SSF48065">
    <property type="entry name" value="DBL homology domain (DH-domain)"/>
    <property type="match status" value="1"/>
</dbReference>
<dbReference type="SUPFAM" id="SSF57903">
    <property type="entry name" value="FYVE/PHD zinc finger"/>
    <property type="match status" value="1"/>
</dbReference>
<feature type="domain" description="DH" evidence="1">
    <location>
        <begin position="1"/>
        <end position="104"/>
    </location>
</feature>
<name>X6MZ87_RETFI</name>
<dbReference type="InterPro" id="IPR011993">
    <property type="entry name" value="PH-like_dom_sf"/>
</dbReference>
<evidence type="ECO:0000313" key="2">
    <source>
        <dbReference type="EMBL" id="ETO18938.1"/>
    </source>
</evidence>
<dbReference type="GO" id="GO:0005737">
    <property type="term" value="C:cytoplasm"/>
    <property type="evidence" value="ECO:0007669"/>
    <property type="project" value="TreeGrafter"/>
</dbReference>
<gene>
    <name evidence="2" type="ORF">RFI_18305</name>
</gene>
<dbReference type="InterPro" id="IPR013083">
    <property type="entry name" value="Znf_RING/FYVE/PHD"/>
</dbReference>
<dbReference type="Gene3D" id="1.20.900.10">
    <property type="entry name" value="Dbl homology (DH) domain"/>
    <property type="match status" value="1"/>
</dbReference>
<protein>
    <submittedName>
        <fullName evidence="2">FYVE, RhoGEF and PH domain containing 4-like isoform 2</fullName>
    </submittedName>
</protein>
<feature type="non-terminal residue" evidence="2">
    <location>
        <position position="1"/>
    </location>
</feature>
<sequence>KKKKKEGKTLFQKFFFFFENVKKLEVNEETMKTMDFKTFYKLQRKKCDNKTLESLLILPIQRLPRYRMLLSEIVSHTEMDHPDLTHLQTALKFVEETASVTNERMKEYDARQIVREIEVRFVNPPKPSLVIPHRIFVKEGTLMRINRKGEELPTTFILFNDLLVYASPYSFDEANVTLAAPPGEGTGGSDDNRLKWINSLEIDDIFHVKPDERYDNRLLLFYAKDKSTLAYCPSVADKDEWLFELQKVIAKKSSSDNNRWDLCAPLWVPDTWSNVCQVVTCGSKFTFVNRKHHCRFLYFLTLYTHICICICHKGGYDAL</sequence>
<evidence type="ECO:0000313" key="3">
    <source>
        <dbReference type="Proteomes" id="UP000023152"/>
    </source>
</evidence>
<dbReference type="AlphaFoldDB" id="X6MZ87"/>
<accession>X6MZ87</accession>
<evidence type="ECO:0000259" key="1">
    <source>
        <dbReference type="PROSITE" id="PS50010"/>
    </source>
</evidence>
<dbReference type="InterPro" id="IPR035899">
    <property type="entry name" value="DBL_dom_sf"/>
</dbReference>
<dbReference type="InterPro" id="IPR000219">
    <property type="entry name" value="DH_dom"/>
</dbReference>
<dbReference type="Pfam" id="PF00621">
    <property type="entry name" value="RhoGEF"/>
    <property type="match status" value="1"/>
</dbReference>
<dbReference type="GO" id="GO:0005085">
    <property type="term" value="F:guanyl-nucleotide exchange factor activity"/>
    <property type="evidence" value="ECO:0007669"/>
    <property type="project" value="InterPro"/>
</dbReference>
<dbReference type="SUPFAM" id="SSF50729">
    <property type="entry name" value="PH domain-like"/>
    <property type="match status" value="1"/>
</dbReference>
<dbReference type="PROSITE" id="PS50010">
    <property type="entry name" value="DH_2"/>
    <property type="match status" value="1"/>
</dbReference>
<dbReference type="PANTHER" id="PTHR12673:SF159">
    <property type="entry name" value="LD03170P"/>
    <property type="match status" value="1"/>
</dbReference>
<comment type="caution">
    <text evidence="2">The sequence shown here is derived from an EMBL/GenBank/DDBJ whole genome shotgun (WGS) entry which is preliminary data.</text>
</comment>
<proteinExistence type="predicted"/>
<reference evidence="2 3" key="1">
    <citation type="journal article" date="2013" name="Curr. Biol.">
        <title>The Genome of the Foraminiferan Reticulomyxa filosa.</title>
        <authorList>
            <person name="Glockner G."/>
            <person name="Hulsmann N."/>
            <person name="Schleicher M."/>
            <person name="Noegel A.A."/>
            <person name="Eichinger L."/>
            <person name="Gallinger C."/>
            <person name="Pawlowski J."/>
            <person name="Sierra R."/>
            <person name="Euteneuer U."/>
            <person name="Pillet L."/>
            <person name="Moustafa A."/>
            <person name="Platzer M."/>
            <person name="Groth M."/>
            <person name="Szafranski K."/>
            <person name="Schliwa M."/>
        </authorList>
    </citation>
    <scope>NUCLEOTIDE SEQUENCE [LARGE SCALE GENOMIC DNA]</scope>
</reference>
<dbReference type="OrthoDB" id="660555at2759"/>